<dbReference type="PANTHER" id="PTHR37450">
    <property type="entry name" value="CIPC PROTEIN"/>
    <property type="match status" value="1"/>
</dbReference>
<reference evidence="1" key="1">
    <citation type="journal article" date="2020" name="Fungal Divers.">
        <title>Resolving the Mortierellaceae phylogeny through synthesis of multi-gene phylogenetics and phylogenomics.</title>
        <authorList>
            <person name="Vandepol N."/>
            <person name="Liber J."/>
            <person name="Desiro A."/>
            <person name="Na H."/>
            <person name="Kennedy M."/>
            <person name="Barry K."/>
            <person name="Grigoriev I.V."/>
            <person name="Miller A.N."/>
            <person name="O'Donnell K."/>
            <person name="Stajich J.E."/>
            <person name="Bonito G."/>
        </authorList>
    </citation>
    <scope>NUCLEOTIDE SEQUENCE</scope>
    <source>
        <strain evidence="1">NVP60</strain>
    </source>
</reference>
<evidence type="ECO:0000313" key="1">
    <source>
        <dbReference type="EMBL" id="KAG0289264.1"/>
    </source>
</evidence>
<sequence length="167" mass="18870">MFGFGEHHQEVYNSEGHKSSWSHELIAGAAAFEAMKSVENGRPEDKHKLTKEIFAGLAAMEADKLFETKGLDFLDREKAKHQAKKNAERIYEEKRNDVSAVLVLPTVKEFEISMARNCVMLSNKVELLDIDHYLINRQNDPAKPISSHNFGEMIGGQVTFCDSTRMA</sequence>
<protein>
    <submittedName>
        <fullName evidence="1">Uncharacterized protein</fullName>
    </submittedName>
</protein>
<comment type="caution">
    <text evidence="1">The sequence shown here is derived from an EMBL/GenBank/DDBJ whole genome shotgun (WGS) entry which is preliminary data.</text>
</comment>
<dbReference type="InterPro" id="IPR022234">
    <property type="entry name" value="DUF3759"/>
</dbReference>
<evidence type="ECO:0000313" key="2">
    <source>
        <dbReference type="Proteomes" id="UP000823405"/>
    </source>
</evidence>
<keyword evidence="2" id="KW-1185">Reference proteome</keyword>
<organism evidence="1 2">
    <name type="scientific">Linnemannia gamsii</name>
    <dbReference type="NCBI Taxonomy" id="64522"/>
    <lineage>
        <taxon>Eukaryota</taxon>
        <taxon>Fungi</taxon>
        <taxon>Fungi incertae sedis</taxon>
        <taxon>Mucoromycota</taxon>
        <taxon>Mortierellomycotina</taxon>
        <taxon>Mortierellomycetes</taxon>
        <taxon>Mortierellales</taxon>
        <taxon>Mortierellaceae</taxon>
        <taxon>Linnemannia</taxon>
    </lineage>
</organism>
<dbReference type="OrthoDB" id="9895617at2759"/>
<accession>A0A9P6UFS6</accession>
<dbReference type="Proteomes" id="UP000823405">
    <property type="component" value="Unassembled WGS sequence"/>
</dbReference>
<dbReference type="EMBL" id="JAAAIN010002889">
    <property type="protein sequence ID" value="KAG0289264.1"/>
    <property type="molecule type" value="Genomic_DNA"/>
</dbReference>
<dbReference type="PANTHER" id="PTHR37450:SF1">
    <property type="entry name" value="CIPC PROTEIN"/>
    <property type="match status" value="1"/>
</dbReference>
<dbReference type="AlphaFoldDB" id="A0A9P6UFS6"/>
<proteinExistence type="predicted"/>
<gene>
    <name evidence="1" type="ORF">BGZ97_006503</name>
</gene>
<name>A0A9P6UFS6_9FUNG</name>
<dbReference type="Pfam" id="PF12585">
    <property type="entry name" value="DUF3759"/>
    <property type="match status" value="1"/>
</dbReference>